<reference evidence="14" key="1">
    <citation type="submission" date="2020-11" db="EMBL/GenBank/DDBJ databases">
        <authorList>
            <person name="Tran Van P."/>
        </authorList>
    </citation>
    <scope>NUCLEOTIDE SEQUENCE</scope>
</reference>
<keyword evidence="6" id="KW-0406">Ion transport</keyword>
<keyword evidence="11" id="KW-0407">Ion channel</keyword>
<keyword evidence="9" id="KW-0325">Glycoprotein</keyword>
<dbReference type="PANTHER" id="PTHR42643">
    <property type="entry name" value="IONOTROPIC RECEPTOR 20A-RELATED"/>
    <property type="match status" value="1"/>
</dbReference>
<keyword evidence="8" id="KW-0675">Receptor</keyword>
<proteinExistence type="predicted"/>
<dbReference type="InterPro" id="IPR019594">
    <property type="entry name" value="Glu/Gly-bd"/>
</dbReference>
<evidence type="ECO:0000259" key="13">
    <source>
        <dbReference type="SMART" id="SM00918"/>
    </source>
</evidence>
<evidence type="ECO:0000256" key="12">
    <source>
        <dbReference type="SAM" id="Phobius"/>
    </source>
</evidence>
<name>A0A7R9B004_TIMSH</name>
<feature type="domain" description="Ionotropic glutamate receptor L-glutamate and glycine-binding" evidence="13">
    <location>
        <begin position="190"/>
        <end position="250"/>
    </location>
</feature>
<protein>
    <recommendedName>
        <fullName evidence="13">Ionotropic glutamate receptor L-glutamate and glycine-binding domain-containing protein</fullName>
    </recommendedName>
</protein>
<evidence type="ECO:0000256" key="11">
    <source>
        <dbReference type="ARBA" id="ARBA00023303"/>
    </source>
</evidence>
<evidence type="ECO:0000256" key="7">
    <source>
        <dbReference type="ARBA" id="ARBA00023136"/>
    </source>
</evidence>
<keyword evidence="3" id="KW-1003">Cell membrane</keyword>
<dbReference type="InterPro" id="IPR052192">
    <property type="entry name" value="Insect_Ionotropic_Sensory_Rcpt"/>
</dbReference>
<evidence type="ECO:0000256" key="5">
    <source>
        <dbReference type="ARBA" id="ARBA00022989"/>
    </source>
</evidence>
<evidence type="ECO:0000256" key="2">
    <source>
        <dbReference type="ARBA" id="ARBA00022448"/>
    </source>
</evidence>
<evidence type="ECO:0000256" key="10">
    <source>
        <dbReference type="ARBA" id="ARBA00023286"/>
    </source>
</evidence>
<dbReference type="Gene3D" id="1.10.287.70">
    <property type="match status" value="1"/>
</dbReference>
<feature type="transmembrane region" description="Helical" evidence="12">
    <location>
        <begin position="296"/>
        <end position="320"/>
    </location>
</feature>
<evidence type="ECO:0000256" key="1">
    <source>
        <dbReference type="ARBA" id="ARBA00004651"/>
    </source>
</evidence>
<dbReference type="GO" id="GO:0015276">
    <property type="term" value="F:ligand-gated monoatomic ion channel activity"/>
    <property type="evidence" value="ECO:0007669"/>
    <property type="project" value="InterPro"/>
</dbReference>
<keyword evidence="4 12" id="KW-0812">Transmembrane</keyword>
<dbReference type="GO" id="GO:0005886">
    <property type="term" value="C:plasma membrane"/>
    <property type="evidence" value="ECO:0007669"/>
    <property type="project" value="UniProtKB-SubCell"/>
</dbReference>
<gene>
    <name evidence="14" type="ORF">TSIB3V08_LOCUS7845</name>
</gene>
<dbReference type="EMBL" id="OC003843">
    <property type="protein sequence ID" value="CAD7263775.1"/>
    <property type="molecule type" value="Genomic_DNA"/>
</dbReference>
<keyword evidence="5 12" id="KW-1133">Transmembrane helix</keyword>
<comment type="subcellular location">
    <subcellularLocation>
        <location evidence="1">Cell membrane</location>
        <topology evidence="1">Multi-pass membrane protein</topology>
    </subcellularLocation>
</comment>
<evidence type="ECO:0000256" key="6">
    <source>
        <dbReference type="ARBA" id="ARBA00023065"/>
    </source>
</evidence>
<dbReference type="SUPFAM" id="SSF53850">
    <property type="entry name" value="Periplasmic binding protein-like II"/>
    <property type="match status" value="1"/>
</dbReference>
<accession>A0A7R9B004</accession>
<dbReference type="PANTHER" id="PTHR42643:SF38">
    <property type="entry name" value="IONOTROPIC RECEPTOR 100A"/>
    <property type="match status" value="1"/>
</dbReference>
<keyword evidence="10" id="KW-1071">Ligand-gated ion channel</keyword>
<evidence type="ECO:0000256" key="3">
    <source>
        <dbReference type="ARBA" id="ARBA00022475"/>
    </source>
</evidence>
<evidence type="ECO:0000256" key="9">
    <source>
        <dbReference type="ARBA" id="ARBA00023180"/>
    </source>
</evidence>
<keyword evidence="7 12" id="KW-0472">Membrane</keyword>
<evidence type="ECO:0000313" key="14">
    <source>
        <dbReference type="EMBL" id="CAD7263775.1"/>
    </source>
</evidence>
<dbReference type="SMART" id="SM00918">
    <property type="entry name" value="Lig_chan-Glu_bd"/>
    <property type="match status" value="1"/>
</dbReference>
<dbReference type="AlphaFoldDB" id="A0A7R9B004"/>
<organism evidence="14">
    <name type="scientific">Timema shepardi</name>
    <name type="common">Walking stick</name>
    <dbReference type="NCBI Taxonomy" id="629360"/>
    <lineage>
        <taxon>Eukaryota</taxon>
        <taxon>Metazoa</taxon>
        <taxon>Ecdysozoa</taxon>
        <taxon>Arthropoda</taxon>
        <taxon>Hexapoda</taxon>
        <taxon>Insecta</taxon>
        <taxon>Pterygota</taxon>
        <taxon>Neoptera</taxon>
        <taxon>Polyneoptera</taxon>
        <taxon>Phasmatodea</taxon>
        <taxon>Timematodea</taxon>
        <taxon>Timematoidea</taxon>
        <taxon>Timematidae</taxon>
        <taxon>Timema</taxon>
    </lineage>
</organism>
<keyword evidence="2" id="KW-0813">Transport</keyword>
<dbReference type="Gene3D" id="3.40.190.10">
    <property type="entry name" value="Periplasmic binding protein-like II"/>
    <property type="match status" value="1"/>
</dbReference>
<evidence type="ECO:0000256" key="4">
    <source>
        <dbReference type="ARBA" id="ARBA00022692"/>
    </source>
</evidence>
<evidence type="ECO:0000256" key="8">
    <source>
        <dbReference type="ARBA" id="ARBA00023170"/>
    </source>
</evidence>
<sequence length="581" mass="65969">MNESSKFIDGIIHGIHGDRLIFRIKTTGTHSLSEQQNREEMAFTFKTQKVKVYPYLDKADNIVFLFGDGTLPELGNILQYVERFPFWIPTARFLIILPQCIANTQRYNLASVFRDLRSKNIFKSIVTCWKTRRGRFGNFVFTFDAFKDTVSDITSRSKNESELNAITDEALKDLRGYRMRVSLFPNSGRAYVSKYSDGSSSYHGSDGEMLNALAKHMNFLPVVSSPADNDTYGYIMDNGTATGAVGDILYGRVDFAINSKYVLHTKGVLAYTYPHDKDDLCVLVPKAKRVPRYRSLFAPFSGAVWLALLLSLLGSTVFVYGSRNCRRRDCVSTIALETYRTFISGGFKMEPITIGERQFLSIILFFSVVMTNAFQGCLTSHLVTPRYLPDINTLKGLDDSGLHILVYPGLGRFLKTNARDPVLSGLLDKFVAVPYIEDASRIVVDTGAYALLYNRFFAHYNWRRSELMDDGFPQLHIMEEIFLPAFVSYAFPPRSPFLPRIDILIRRVIEGGLLGYWEGRTFHELTLKKVLSLPTRRVQPPTVISLSHLQTAFYILGLGISGSLCLTNRSDPLRWRSWLTR</sequence>